<dbReference type="PANTHER" id="PTHR12697:SF38">
    <property type="entry name" value="PBS LYASE HEAT DOMAIN PROTEIN REPEAT-CONTAINING PROTEIN"/>
    <property type="match status" value="1"/>
</dbReference>
<evidence type="ECO:0000313" key="4">
    <source>
        <dbReference type="Proteomes" id="UP000238937"/>
    </source>
</evidence>
<keyword evidence="2" id="KW-0605">Phycobilisome</keyword>
<dbReference type="InterPro" id="IPR016024">
    <property type="entry name" value="ARM-type_fold"/>
</dbReference>
<protein>
    <submittedName>
        <fullName evidence="3">Glycosyl transferase family 2</fullName>
    </submittedName>
</protein>
<dbReference type="InterPro" id="IPR004155">
    <property type="entry name" value="PBS_lyase_HEAT"/>
</dbReference>
<dbReference type="Gene3D" id="1.25.10.10">
    <property type="entry name" value="Leucine-rich Repeat Variant"/>
    <property type="match status" value="2"/>
</dbReference>
<proteinExistence type="predicted"/>
<gene>
    <name evidence="3" type="ORF">C7B77_17975</name>
</gene>
<reference evidence="3 4" key="1">
    <citation type="submission" date="2018-03" db="EMBL/GenBank/DDBJ databases">
        <title>The ancient ancestry and fast evolution of plastids.</title>
        <authorList>
            <person name="Moore K.R."/>
            <person name="Magnabosco C."/>
            <person name="Momper L."/>
            <person name="Gold D.A."/>
            <person name="Bosak T."/>
            <person name="Fournier G.P."/>
        </authorList>
    </citation>
    <scope>NUCLEOTIDE SEQUENCE [LARGE SCALE GENOMIC DNA]</scope>
    <source>
        <strain evidence="3 4">CCALA 037</strain>
    </source>
</reference>
<sequence>MSNQLNTPETSGNDASLQFQAETDALLEKVSEQVDLEIFDPHDEELLKDLVERLGDPRGITRLRVATTLGEIGESATPFLIDALANHQNVVVRRAAGKTLTIIADPRAVPALVHALLNDEDTVVKGSAVGALARMGEASVPLLLEILGSPEHPESTKGHVAWALSFIGSEAKTYLYREIDSDSPAIRAAVVGAITKIAQENPEEQIAFDLLIKATQDAEGMVRCEAAAALGNLAYRPARVPLLELLHHPDWESRKSAVLALMKLGDKQAIADLEAAAGKESEASVQAVIKLAISQLAKKMDVDEW</sequence>
<evidence type="ECO:0000256" key="2">
    <source>
        <dbReference type="ARBA" id="ARBA00022738"/>
    </source>
</evidence>
<dbReference type="PANTHER" id="PTHR12697">
    <property type="entry name" value="PBS LYASE HEAT-LIKE PROTEIN"/>
    <property type="match status" value="1"/>
</dbReference>
<dbReference type="AlphaFoldDB" id="A0A2T1GB98"/>
<dbReference type="Pfam" id="PF13646">
    <property type="entry name" value="HEAT_2"/>
    <property type="match status" value="2"/>
</dbReference>
<dbReference type="GO" id="GO:0030089">
    <property type="term" value="C:phycobilisome"/>
    <property type="evidence" value="ECO:0007669"/>
    <property type="project" value="UniProtKB-KW"/>
</dbReference>
<keyword evidence="4" id="KW-1185">Reference proteome</keyword>
<dbReference type="InterPro" id="IPR011989">
    <property type="entry name" value="ARM-like"/>
</dbReference>
<evidence type="ECO:0000313" key="3">
    <source>
        <dbReference type="EMBL" id="PSB54503.1"/>
    </source>
</evidence>
<dbReference type="SUPFAM" id="SSF48371">
    <property type="entry name" value="ARM repeat"/>
    <property type="match status" value="1"/>
</dbReference>
<organism evidence="3 4">
    <name type="scientific">Chamaesiphon polymorphus CCALA 037</name>
    <dbReference type="NCBI Taxonomy" id="2107692"/>
    <lineage>
        <taxon>Bacteria</taxon>
        <taxon>Bacillati</taxon>
        <taxon>Cyanobacteriota</taxon>
        <taxon>Cyanophyceae</taxon>
        <taxon>Gomontiellales</taxon>
        <taxon>Chamaesiphonaceae</taxon>
        <taxon>Chamaesiphon</taxon>
    </lineage>
</organism>
<keyword evidence="3" id="KW-0808">Transferase</keyword>
<name>A0A2T1GB98_9CYAN</name>
<dbReference type="SMART" id="SM00567">
    <property type="entry name" value="EZ_HEAT"/>
    <property type="match status" value="5"/>
</dbReference>
<dbReference type="EMBL" id="PVWO01000254">
    <property type="protein sequence ID" value="PSB54503.1"/>
    <property type="molecule type" value="Genomic_DNA"/>
</dbReference>
<dbReference type="GO" id="GO:0016740">
    <property type="term" value="F:transferase activity"/>
    <property type="evidence" value="ECO:0007669"/>
    <property type="project" value="UniProtKB-KW"/>
</dbReference>
<comment type="caution">
    <text evidence="3">The sequence shown here is derived from an EMBL/GenBank/DDBJ whole genome shotgun (WGS) entry which is preliminary data.</text>
</comment>
<dbReference type="GO" id="GO:0016491">
    <property type="term" value="F:oxidoreductase activity"/>
    <property type="evidence" value="ECO:0007669"/>
    <property type="project" value="TreeGrafter"/>
</dbReference>
<evidence type="ECO:0000256" key="1">
    <source>
        <dbReference type="ARBA" id="ARBA00022549"/>
    </source>
</evidence>
<dbReference type="OrthoDB" id="9765635at2"/>
<accession>A0A2T1GB98</accession>
<dbReference type="Proteomes" id="UP000238937">
    <property type="component" value="Unassembled WGS sequence"/>
</dbReference>
<keyword evidence="1" id="KW-0042">Antenna complex</keyword>
<dbReference type="RefSeq" id="WP_106307813.1">
    <property type="nucleotide sequence ID" value="NZ_PVWO01000254.1"/>
</dbReference>